<sequence length="492" mass="54345">MKKLFILLIIATVSRSLVQCEGALEESPESLLVKENFYQNEADAFAALTAVYGTFSSAGDYPTIYYMALLENRADYSNGRGSQAGISKYDVPLDNTTQSRVFNAYNDLYLGINRANAVIGNLPGIEAMSAPVKAQYIAEAKFLRAFFYMNLVKYWGGVPIRLEEFTSLDQIAAPRASAQEIWDLVINDLTEALPDLADSFPESESGRATVWAAKAALADAYLNTEDWANAKEMANDIIDNGPYTLVEVGQANDFMKIYGPDVVTHAEDIFSAHQTATNGNAIALYIHRANTGYSVGGYHAWLPAENSVIGTSWDTADLRRQFSIYTEYTDVNGVVQPLPDDSPMLFNKYRDPGATNGFQGRNNVPFYRLAEMYLIYAEASSEEAGGPDALATERLNIVRRRGYGLPLNSPSAEDYPEGMSATAFKDVVLKERAYELNLEMKRWNDLLRTGRAQQAIEATGKAWNDTSLLFPLPVDEINNNPALSPSDQNPGY</sequence>
<gene>
    <name evidence="8" type="ORF">OSR52_02125</name>
</gene>
<accession>A0ABT6FN15</accession>
<dbReference type="InterPro" id="IPR012944">
    <property type="entry name" value="SusD_RagB_dom"/>
</dbReference>
<reference evidence="8" key="1">
    <citation type="submission" date="2022-11" db="EMBL/GenBank/DDBJ databases">
        <title>High-quality draft genome sequence of Galbibacter sp. strain CMA-7.</title>
        <authorList>
            <person name="Wei L."/>
            <person name="Dong C."/>
            <person name="Shao Z."/>
        </authorList>
    </citation>
    <scope>NUCLEOTIDE SEQUENCE</scope>
    <source>
        <strain evidence="8">CMA-7</strain>
    </source>
</reference>
<evidence type="ECO:0000313" key="8">
    <source>
        <dbReference type="EMBL" id="MDG3584648.1"/>
    </source>
</evidence>
<dbReference type="CDD" id="cd08977">
    <property type="entry name" value="SusD"/>
    <property type="match status" value="1"/>
</dbReference>
<dbReference type="EMBL" id="JAPMUA010000001">
    <property type="protein sequence ID" value="MDG3584648.1"/>
    <property type="molecule type" value="Genomic_DNA"/>
</dbReference>
<evidence type="ECO:0000256" key="1">
    <source>
        <dbReference type="ARBA" id="ARBA00004442"/>
    </source>
</evidence>
<evidence type="ECO:0000259" key="6">
    <source>
        <dbReference type="Pfam" id="PF07980"/>
    </source>
</evidence>
<feature type="domain" description="RagB/SusD" evidence="6">
    <location>
        <begin position="346"/>
        <end position="492"/>
    </location>
</feature>
<dbReference type="Proteomes" id="UP001153642">
    <property type="component" value="Unassembled WGS sequence"/>
</dbReference>
<evidence type="ECO:0000259" key="7">
    <source>
        <dbReference type="Pfam" id="PF14322"/>
    </source>
</evidence>
<dbReference type="Gene3D" id="1.25.40.390">
    <property type="match status" value="1"/>
</dbReference>
<keyword evidence="9" id="KW-1185">Reference proteome</keyword>
<evidence type="ECO:0000256" key="2">
    <source>
        <dbReference type="ARBA" id="ARBA00006275"/>
    </source>
</evidence>
<name>A0ABT6FN15_9FLAO</name>
<dbReference type="Pfam" id="PF07980">
    <property type="entry name" value="SusD_RagB"/>
    <property type="match status" value="1"/>
</dbReference>
<comment type="caution">
    <text evidence="8">The sequence shown here is derived from an EMBL/GenBank/DDBJ whole genome shotgun (WGS) entry which is preliminary data.</text>
</comment>
<dbReference type="RefSeq" id="WP_277898406.1">
    <property type="nucleotide sequence ID" value="NZ_JAPMUA010000001.1"/>
</dbReference>
<keyword evidence="3" id="KW-0732">Signal</keyword>
<evidence type="ECO:0000313" key="9">
    <source>
        <dbReference type="Proteomes" id="UP001153642"/>
    </source>
</evidence>
<organism evidence="8 9">
    <name type="scientific">Galbibacter pacificus</name>
    <dbReference type="NCBI Taxonomy" id="2996052"/>
    <lineage>
        <taxon>Bacteria</taxon>
        <taxon>Pseudomonadati</taxon>
        <taxon>Bacteroidota</taxon>
        <taxon>Flavobacteriia</taxon>
        <taxon>Flavobacteriales</taxon>
        <taxon>Flavobacteriaceae</taxon>
        <taxon>Galbibacter</taxon>
    </lineage>
</organism>
<protein>
    <submittedName>
        <fullName evidence="8">RagB/SusD family nutrient uptake outer membrane protein</fullName>
    </submittedName>
</protein>
<keyword evidence="5" id="KW-0998">Cell outer membrane</keyword>
<evidence type="ECO:0000256" key="3">
    <source>
        <dbReference type="ARBA" id="ARBA00022729"/>
    </source>
</evidence>
<dbReference type="InterPro" id="IPR011990">
    <property type="entry name" value="TPR-like_helical_dom_sf"/>
</dbReference>
<keyword evidence="4" id="KW-0472">Membrane</keyword>
<evidence type="ECO:0000256" key="4">
    <source>
        <dbReference type="ARBA" id="ARBA00023136"/>
    </source>
</evidence>
<comment type="similarity">
    <text evidence="2">Belongs to the SusD family.</text>
</comment>
<comment type="subcellular location">
    <subcellularLocation>
        <location evidence="1">Cell outer membrane</location>
    </subcellularLocation>
</comment>
<dbReference type="InterPro" id="IPR033985">
    <property type="entry name" value="SusD-like_N"/>
</dbReference>
<feature type="domain" description="SusD-like N-terminal" evidence="7">
    <location>
        <begin position="95"/>
        <end position="222"/>
    </location>
</feature>
<proteinExistence type="inferred from homology"/>
<dbReference type="Pfam" id="PF14322">
    <property type="entry name" value="SusD-like_3"/>
    <property type="match status" value="1"/>
</dbReference>
<dbReference type="SUPFAM" id="SSF48452">
    <property type="entry name" value="TPR-like"/>
    <property type="match status" value="1"/>
</dbReference>
<evidence type="ECO:0000256" key="5">
    <source>
        <dbReference type="ARBA" id="ARBA00023237"/>
    </source>
</evidence>